<reference evidence="2 3" key="1">
    <citation type="submission" date="2021-03" db="EMBL/GenBank/DDBJ databases">
        <title>Sequencing the genomes of 1000 actinobacteria strains.</title>
        <authorList>
            <person name="Klenk H.-P."/>
        </authorList>
    </citation>
    <scope>NUCLEOTIDE SEQUENCE [LARGE SCALE GENOMIC DNA]</scope>
    <source>
        <strain evidence="2 3">DSM 44580</strain>
    </source>
</reference>
<comment type="caution">
    <text evidence="2">The sequence shown here is derived from an EMBL/GenBank/DDBJ whole genome shotgun (WGS) entry which is preliminary data.</text>
</comment>
<dbReference type="SUPFAM" id="SSF141673">
    <property type="entry name" value="MOSC N-terminal domain-like"/>
    <property type="match status" value="1"/>
</dbReference>
<dbReference type="Proteomes" id="UP001519363">
    <property type="component" value="Unassembled WGS sequence"/>
</dbReference>
<keyword evidence="3" id="KW-1185">Reference proteome</keyword>
<sequence>MAKVVELTCFPVKGCAGASVADALVGPAGLAGDRSFMVTDETGVFRSQRRDPRLALVHPELRADGEQLVLRAEGFGSVEVAVDVTGPRAEVLMFNNPYSAIDQGSEAAAWLSEVLGEQSRLVRVPPEHGRVTDGLTPGTSGFADSNAVHLLSLSSLAGLNERIVDAGAEALPVSRFRANLVVDGWDAPHVEDEVRRLRVGDVELGYAKLAIRCAVTTVDQVLGVKRGPEPLRSLAKYRRAALGGVAFGSKYAVLRGGKISVGDELDVLEWGASEL</sequence>
<name>A0ABS5A539_9PSEU</name>
<dbReference type="Pfam" id="PF03476">
    <property type="entry name" value="MOSC_N"/>
    <property type="match status" value="1"/>
</dbReference>
<evidence type="ECO:0000259" key="1">
    <source>
        <dbReference type="PROSITE" id="PS51340"/>
    </source>
</evidence>
<dbReference type="PANTHER" id="PTHR14237">
    <property type="entry name" value="MOLYBDOPTERIN COFACTOR SULFURASE MOSC"/>
    <property type="match status" value="1"/>
</dbReference>
<dbReference type="Pfam" id="PF03473">
    <property type="entry name" value="MOSC"/>
    <property type="match status" value="1"/>
</dbReference>
<dbReference type="PANTHER" id="PTHR14237:SF19">
    <property type="entry name" value="MITOCHONDRIAL AMIDOXIME REDUCING COMPONENT 1"/>
    <property type="match status" value="1"/>
</dbReference>
<protein>
    <submittedName>
        <fullName evidence="2">Uncharacterized protein YcbX</fullName>
    </submittedName>
</protein>
<proteinExistence type="predicted"/>
<feature type="domain" description="MOSC" evidence="1">
    <location>
        <begin position="119"/>
        <end position="268"/>
    </location>
</feature>
<dbReference type="InterPro" id="IPR005302">
    <property type="entry name" value="MoCF_Sase_C"/>
</dbReference>
<gene>
    <name evidence="2" type="ORF">JOF53_000234</name>
</gene>
<accession>A0ABS5A539</accession>
<dbReference type="PROSITE" id="PS51340">
    <property type="entry name" value="MOSC"/>
    <property type="match status" value="1"/>
</dbReference>
<dbReference type="EMBL" id="JAGIOO010000001">
    <property type="protein sequence ID" value="MBP2471362.1"/>
    <property type="molecule type" value="Genomic_DNA"/>
</dbReference>
<dbReference type="SUPFAM" id="SSF50800">
    <property type="entry name" value="PK beta-barrel domain-like"/>
    <property type="match status" value="1"/>
</dbReference>
<organism evidence="2 3">
    <name type="scientific">Crossiella equi</name>
    <dbReference type="NCBI Taxonomy" id="130796"/>
    <lineage>
        <taxon>Bacteria</taxon>
        <taxon>Bacillati</taxon>
        <taxon>Actinomycetota</taxon>
        <taxon>Actinomycetes</taxon>
        <taxon>Pseudonocardiales</taxon>
        <taxon>Pseudonocardiaceae</taxon>
        <taxon>Crossiella</taxon>
    </lineage>
</organism>
<dbReference type="InterPro" id="IPR011037">
    <property type="entry name" value="Pyrv_Knase-like_insert_dom_sf"/>
</dbReference>
<dbReference type="RefSeq" id="WP_086790040.1">
    <property type="nucleotide sequence ID" value="NZ_JAGIOO010000001.1"/>
</dbReference>
<dbReference type="Gene3D" id="2.40.33.20">
    <property type="entry name" value="PK beta-barrel domain-like"/>
    <property type="match status" value="1"/>
</dbReference>
<dbReference type="InterPro" id="IPR005303">
    <property type="entry name" value="MOCOS_middle"/>
</dbReference>
<evidence type="ECO:0000313" key="3">
    <source>
        <dbReference type="Proteomes" id="UP001519363"/>
    </source>
</evidence>
<evidence type="ECO:0000313" key="2">
    <source>
        <dbReference type="EMBL" id="MBP2471362.1"/>
    </source>
</evidence>